<dbReference type="EMBL" id="BPQB01000005">
    <property type="protein sequence ID" value="GJE86962.1"/>
    <property type="molecule type" value="Genomic_DNA"/>
</dbReference>
<evidence type="ECO:0000313" key="2">
    <source>
        <dbReference type="Proteomes" id="UP000703269"/>
    </source>
</evidence>
<dbReference type="Proteomes" id="UP000703269">
    <property type="component" value="Unassembled WGS sequence"/>
</dbReference>
<dbReference type="OrthoDB" id="2586076at2759"/>
<comment type="caution">
    <text evidence="1">The sequence shown here is derived from an EMBL/GenBank/DDBJ whole genome shotgun (WGS) entry which is preliminary data.</text>
</comment>
<name>A0A9P3G0X0_9APHY</name>
<dbReference type="AlphaFoldDB" id="A0A9P3G0X0"/>
<evidence type="ECO:0000313" key="1">
    <source>
        <dbReference type="EMBL" id="GJE86962.1"/>
    </source>
</evidence>
<keyword evidence="2" id="KW-1185">Reference proteome</keyword>
<organism evidence="1 2">
    <name type="scientific">Phanerochaete sordida</name>
    <dbReference type="NCBI Taxonomy" id="48140"/>
    <lineage>
        <taxon>Eukaryota</taxon>
        <taxon>Fungi</taxon>
        <taxon>Dikarya</taxon>
        <taxon>Basidiomycota</taxon>
        <taxon>Agaricomycotina</taxon>
        <taxon>Agaricomycetes</taxon>
        <taxon>Polyporales</taxon>
        <taxon>Phanerochaetaceae</taxon>
        <taxon>Phanerochaete</taxon>
    </lineage>
</organism>
<sequence>MSSQRNSMPSVSRDADTPPLYHAATMPLCSNSLPLYSESPGHSELRVLHSTPSTTALPTRARTRQCVQRTDHMSIDVGEFPYVVMCPAYGFNGVVEGVMTIRKKCTFVSQITATLQGSVSTSAADHAKVAIPGLSKVSLFDRTITLFSAPQVQDAQALQSVAADTQYRFSIPFPTYIDGRSTVLPPSHTAIHPGVALEVAYTLQLSITRKGFFRRNEVCTIPVLYLPKTRPPLPTLLELPPVSADGELYDRVKAIALTPTWPSTCQARELSQGAALPSVQAFLPLPRCYPSGEPIPIALKISSPASPALTKLYFPNIEVQLVRRRRLYVGTQKQYSLRENVVGTAVIDRTTCPSFGECCLIMRLEAGAMGKECSWSVENIVDVLYIIRFCVRPPKDTPHLPLFRHEEVVQLTSDPYESLETEMLTGNISAPAYGLTSLRPGPEFIYQTRP</sequence>
<evidence type="ECO:0008006" key="3">
    <source>
        <dbReference type="Google" id="ProtNLM"/>
    </source>
</evidence>
<proteinExistence type="predicted"/>
<accession>A0A9P3G0X0</accession>
<protein>
    <recommendedName>
        <fullName evidence="3">Arrestin-like N-terminal domain-containing protein</fullName>
    </recommendedName>
</protein>
<reference evidence="1 2" key="1">
    <citation type="submission" date="2021-08" db="EMBL/GenBank/DDBJ databases">
        <title>Draft Genome Sequence of Phanerochaete sordida strain YK-624.</title>
        <authorList>
            <person name="Mori T."/>
            <person name="Dohra H."/>
            <person name="Suzuki T."/>
            <person name="Kawagishi H."/>
            <person name="Hirai H."/>
        </authorList>
    </citation>
    <scope>NUCLEOTIDE SEQUENCE [LARGE SCALE GENOMIC DNA]</scope>
    <source>
        <strain evidence="1 2">YK-624</strain>
    </source>
</reference>
<gene>
    <name evidence="1" type="ORF">PsYK624_030450</name>
</gene>